<gene>
    <name evidence="4" type="ORF">PSTT_12338</name>
</gene>
<keyword evidence="5" id="KW-1185">Reference proteome</keyword>
<sequence>MNCHQPSREACQIQQLSVGKRVSASFQATVAQSSSECRAEFMSMNQKWQSTAPAPNLCAVKSPAAGPVSSNHSKAWLLSTHSVQAQAPYIPIEQPPPIPHVHFSNCDPQDTTPPTFNNFTTGYRMTPFTSSLIALAVLNSAQAALSPIFPVDGSTCAVLHPCQVKWQDDASLPSTTTMGETTIDLVMGSASNLKAVQNLGGVQNPSLATAITFEPLATLSQTEKFAIRFIAKNNASHPIFSTYFSITGGSGTAVALVTPNSALAASNPPASGSPSPVVGSKAPGASNSTSSTAPTMSMNASKNDTAATSAPASAASSFGSSLTAISGMAVLFASTWFL</sequence>
<accession>A0A2S4UWV8</accession>
<evidence type="ECO:0000313" key="5">
    <source>
        <dbReference type="Proteomes" id="UP000239156"/>
    </source>
</evidence>
<organism evidence="4 5">
    <name type="scientific">Puccinia striiformis</name>
    <dbReference type="NCBI Taxonomy" id="27350"/>
    <lineage>
        <taxon>Eukaryota</taxon>
        <taxon>Fungi</taxon>
        <taxon>Dikarya</taxon>
        <taxon>Basidiomycota</taxon>
        <taxon>Pucciniomycotina</taxon>
        <taxon>Pucciniomycetes</taxon>
        <taxon>Pucciniales</taxon>
        <taxon>Pucciniaceae</taxon>
        <taxon>Puccinia</taxon>
    </lineage>
</organism>
<dbReference type="InterPro" id="IPR052982">
    <property type="entry name" value="SRP1/TIP1-like"/>
</dbReference>
<evidence type="ECO:0000259" key="3">
    <source>
        <dbReference type="Pfam" id="PF10342"/>
    </source>
</evidence>
<evidence type="ECO:0000313" key="4">
    <source>
        <dbReference type="EMBL" id="POW01645.1"/>
    </source>
</evidence>
<reference evidence="4" key="1">
    <citation type="submission" date="2017-12" db="EMBL/GenBank/DDBJ databases">
        <title>Gene loss provides genomic basis for host adaptation in cereal stripe rust fungi.</title>
        <authorList>
            <person name="Xia C."/>
        </authorList>
    </citation>
    <scope>NUCLEOTIDE SEQUENCE [LARGE SCALE GENOMIC DNA]</scope>
    <source>
        <strain evidence="4">93-210</strain>
    </source>
</reference>
<dbReference type="Proteomes" id="UP000239156">
    <property type="component" value="Unassembled WGS sequence"/>
</dbReference>
<dbReference type="PANTHER" id="PTHR40633">
    <property type="entry name" value="MATRIX PROTEIN, PUTATIVE (AFU_ORTHOLOGUE AFUA_8G05410)-RELATED"/>
    <property type="match status" value="1"/>
</dbReference>
<feature type="compositionally biased region" description="Polar residues" evidence="2">
    <location>
        <begin position="285"/>
        <end position="304"/>
    </location>
</feature>
<name>A0A2S4UWV8_9BASI</name>
<dbReference type="VEuPathDB" id="FungiDB:PSTT_12338"/>
<dbReference type="PANTHER" id="PTHR40633:SF1">
    <property type="entry name" value="GPI ANCHORED SERINE-THREONINE RICH PROTEIN (AFU_ORTHOLOGUE AFUA_1G03630)"/>
    <property type="match status" value="1"/>
</dbReference>
<keyword evidence="1" id="KW-0732">Signal</keyword>
<proteinExistence type="predicted"/>
<dbReference type="Pfam" id="PF10342">
    <property type="entry name" value="Kre9_KNH"/>
    <property type="match status" value="1"/>
</dbReference>
<feature type="region of interest" description="Disordered" evidence="2">
    <location>
        <begin position="265"/>
        <end position="304"/>
    </location>
</feature>
<feature type="compositionally biased region" description="Low complexity" evidence="2">
    <location>
        <begin position="265"/>
        <end position="283"/>
    </location>
</feature>
<dbReference type="AlphaFoldDB" id="A0A2S4UWV8"/>
<evidence type="ECO:0000256" key="1">
    <source>
        <dbReference type="ARBA" id="ARBA00022729"/>
    </source>
</evidence>
<dbReference type="EMBL" id="PKSL01000155">
    <property type="protein sequence ID" value="POW01645.1"/>
    <property type="molecule type" value="Genomic_DNA"/>
</dbReference>
<feature type="domain" description="Yeast cell wall synthesis Kre9/Knh1-like N-terminal" evidence="3">
    <location>
        <begin position="151"/>
        <end position="246"/>
    </location>
</feature>
<dbReference type="VEuPathDB" id="FungiDB:PSHT_08155"/>
<comment type="caution">
    <text evidence="4">The sequence shown here is derived from an EMBL/GenBank/DDBJ whole genome shotgun (WGS) entry which is preliminary data.</text>
</comment>
<protein>
    <recommendedName>
        <fullName evidence="3">Yeast cell wall synthesis Kre9/Knh1-like N-terminal domain-containing protein</fullName>
    </recommendedName>
</protein>
<evidence type="ECO:0000256" key="2">
    <source>
        <dbReference type="SAM" id="MobiDB-lite"/>
    </source>
</evidence>
<dbReference type="InterPro" id="IPR018466">
    <property type="entry name" value="Kre9/Knh1-like_N"/>
</dbReference>